<protein>
    <submittedName>
        <fullName evidence="2">Uncharacterized protein</fullName>
    </submittedName>
</protein>
<proteinExistence type="predicted"/>
<evidence type="ECO:0000256" key="1">
    <source>
        <dbReference type="SAM" id="SignalP"/>
    </source>
</evidence>
<name>A0A5J5IQ78_9BACT</name>
<accession>A0A5J5IQ78</accession>
<keyword evidence="1" id="KW-0732">Signal</keyword>
<evidence type="ECO:0000313" key="2">
    <source>
        <dbReference type="EMBL" id="KAA9041712.1"/>
    </source>
</evidence>
<dbReference type="Proteomes" id="UP000326903">
    <property type="component" value="Unassembled WGS sequence"/>
</dbReference>
<dbReference type="AlphaFoldDB" id="A0A5J5IQ78"/>
<sequence>MKTTSRLFVLCLLLSFSIDTHAQVVTSSRPELFSSYSNNIAASTSELNKAFTGKVGSSIQFNFANKFSFSGIILSSVQKYSNLSSVIIRSPLLKNSLLSVSKRINDDNTITYVGHIINEKFADGYELVKDNTGNYSFNKIKMADLIQDF</sequence>
<evidence type="ECO:0000313" key="3">
    <source>
        <dbReference type="Proteomes" id="UP000326903"/>
    </source>
</evidence>
<feature type="signal peptide" evidence="1">
    <location>
        <begin position="1"/>
        <end position="22"/>
    </location>
</feature>
<gene>
    <name evidence="2" type="ORF">FW778_06750</name>
</gene>
<reference evidence="2 3" key="1">
    <citation type="submission" date="2019-09" db="EMBL/GenBank/DDBJ databases">
        <title>Draft genome sequence of Ginsengibacter sp. BR5-29.</title>
        <authorList>
            <person name="Im W.-T."/>
        </authorList>
    </citation>
    <scope>NUCLEOTIDE SEQUENCE [LARGE SCALE GENOMIC DNA]</scope>
    <source>
        <strain evidence="2 3">BR5-29</strain>
    </source>
</reference>
<keyword evidence="3" id="KW-1185">Reference proteome</keyword>
<comment type="caution">
    <text evidence="2">The sequence shown here is derived from an EMBL/GenBank/DDBJ whole genome shotgun (WGS) entry which is preliminary data.</text>
</comment>
<organism evidence="2 3">
    <name type="scientific">Ginsengibacter hankyongi</name>
    <dbReference type="NCBI Taxonomy" id="2607284"/>
    <lineage>
        <taxon>Bacteria</taxon>
        <taxon>Pseudomonadati</taxon>
        <taxon>Bacteroidota</taxon>
        <taxon>Chitinophagia</taxon>
        <taxon>Chitinophagales</taxon>
        <taxon>Chitinophagaceae</taxon>
        <taxon>Ginsengibacter</taxon>
    </lineage>
</organism>
<dbReference type="EMBL" id="VYQF01000001">
    <property type="protein sequence ID" value="KAA9041712.1"/>
    <property type="molecule type" value="Genomic_DNA"/>
</dbReference>
<dbReference type="RefSeq" id="WP_150413832.1">
    <property type="nucleotide sequence ID" value="NZ_VYQF01000001.1"/>
</dbReference>
<feature type="chain" id="PRO_5023911249" evidence="1">
    <location>
        <begin position="23"/>
        <end position="149"/>
    </location>
</feature>